<dbReference type="EMBL" id="QGDH01000240">
    <property type="protein sequence ID" value="RAR01912.1"/>
    <property type="molecule type" value="Genomic_DNA"/>
</dbReference>
<protein>
    <submittedName>
        <fullName evidence="5">NAD(P)-binding protein</fullName>
    </submittedName>
</protein>
<keyword evidence="2" id="KW-0521">NADP</keyword>
<evidence type="ECO:0000256" key="2">
    <source>
        <dbReference type="ARBA" id="ARBA00022857"/>
    </source>
</evidence>
<reference evidence="6" key="1">
    <citation type="submission" date="2018-05" db="EMBL/GenBank/DDBJ databases">
        <title>Draft genome sequence of Stemphylium lycopersici strain CIDEFI 213.</title>
        <authorList>
            <person name="Medina R."/>
            <person name="Franco M.E.E."/>
            <person name="Lucentini C.G."/>
            <person name="Saparrat M.C.N."/>
            <person name="Balatti P.A."/>
        </authorList>
    </citation>
    <scope>NUCLEOTIDE SEQUENCE [LARGE SCALE GENOMIC DNA]</scope>
    <source>
        <strain evidence="6">CIDEFI 213</strain>
    </source>
</reference>
<dbReference type="Pfam" id="PF13561">
    <property type="entry name" value="adh_short_C2"/>
    <property type="match status" value="1"/>
</dbReference>
<keyword evidence="4" id="KW-0472">Membrane</keyword>
<evidence type="ECO:0000256" key="3">
    <source>
        <dbReference type="ARBA" id="ARBA00023002"/>
    </source>
</evidence>
<feature type="transmembrane region" description="Helical" evidence="4">
    <location>
        <begin position="15"/>
        <end position="45"/>
    </location>
</feature>
<dbReference type="InterPro" id="IPR052178">
    <property type="entry name" value="Sec_Metab_Biosynth_SDR"/>
</dbReference>
<comment type="caution">
    <text evidence="5">The sequence shown here is derived from an EMBL/GenBank/DDBJ whole genome shotgun (WGS) entry which is preliminary data.</text>
</comment>
<dbReference type="Gene3D" id="3.40.50.720">
    <property type="entry name" value="NAD(P)-binding Rossmann-like Domain"/>
    <property type="match status" value="1"/>
</dbReference>
<dbReference type="InterPro" id="IPR020904">
    <property type="entry name" value="Sc_DH/Rdtase_CS"/>
</dbReference>
<name>A0A364MSI5_STELY</name>
<gene>
    <name evidence="5" type="ORF">DDE83_008746</name>
</gene>
<dbReference type="SUPFAM" id="SSF51735">
    <property type="entry name" value="NAD(P)-binding Rossmann-fold domains"/>
    <property type="match status" value="1"/>
</dbReference>
<dbReference type="OrthoDB" id="2898618at2759"/>
<sequence length="328" mass="35168">MADLDPSSLFNVKGLVAVVTGGGTGIGLMIAQALEANGAIVYILGRRQEVLEKAATTAVSIFISKFGLVLLYLKIALFFIFAVHLAWRANDIDTEVPMDSDRSVQKHGNIHIFRADVTSKSDLSAAVDHITSKSGYVNLVVANSGITGPTLRGLDKGASLTDFRNHLWNWDADEFNQTFALNTTAAFFTVVAFLELLDKGNKAGNVEQKSQVICVSSAGAFSRLPMAGHAYAGSKAAIIHIMKQLATSLVPYDIRSNVLAPGMYPSEMSASILTQEVWPRDFIPEQRAGNIKDMAGALLFLTSRAGGYVNGNVLLTDGGRLSILPATY</sequence>
<dbReference type="CDD" id="cd05233">
    <property type="entry name" value="SDR_c"/>
    <property type="match status" value="1"/>
</dbReference>
<organism evidence="5 6">
    <name type="scientific">Stemphylium lycopersici</name>
    <name type="common">Tomato gray leaf spot disease fungus</name>
    <name type="synonym">Thyrospora lycopersici</name>
    <dbReference type="NCBI Taxonomy" id="183478"/>
    <lineage>
        <taxon>Eukaryota</taxon>
        <taxon>Fungi</taxon>
        <taxon>Dikarya</taxon>
        <taxon>Ascomycota</taxon>
        <taxon>Pezizomycotina</taxon>
        <taxon>Dothideomycetes</taxon>
        <taxon>Pleosporomycetidae</taxon>
        <taxon>Pleosporales</taxon>
        <taxon>Pleosporineae</taxon>
        <taxon>Pleosporaceae</taxon>
        <taxon>Stemphylium</taxon>
    </lineage>
</organism>
<dbReference type="AlphaFoldDB" id="A0A364MSI5"/>
<dbReference type="InterPro" id="IPR036291">
    <property type="entry name" value="NAD(P)-bd_dom_sf"/>
</dbReference>
<dbReference type="STRING" id="183478.A0A364MSI5"/>
<proteinExistence type="inferred from homology"/>
<dbReference type="GO" id="GO:0016491">
    <property type="term" value="F:oxidoreductase activity"/>
    <property type="evidence" value="ECO:0007669"/>
    <property type="project" value="UniProtKB-KW"/>
</dbReference>
<dbReference type="PROSITE" id="PS00061">
    <property type="entry name" value="ADH_SHORT"/>
    <property type="match status" value="1"/>
</dbReference>
<keyword evidence="3" id="KW-0560">Oxidoreductase</keyword>
<dbReference type="PRINTS" id="PR00081">
    <property type="entry name" value="GDHRDH"/>
</dbReference>
<keyword evidence="4" id="KW-0812">Transmembrane</keyword>
<comment type="similarity">
    <text evidence="1">Belongs to the short-chain dehydrogenases/reductases (SDR) family.</text>
</comment>
<keyword evidence="4" id="KW-1133">Transmembrane helix</keyword>
<feature type="transmembrane region" description="Helical" evidence="4">
    <location>
        <begin position="66"/>
        <end position="87"/>
    </location>
</feature>
<evidence type="ECO:0000256" key="4">
    <source>
        <dbReference type="SAM" id="Phobius"/>
    </source>
</evidence>
<keyword evidence="6" id="KW-1185">Reference proteome</keyword>
<evidence type="ECO:0000256" key="1">
    <source>
        <dbReference type="ARBA" id="ARBA00006484"/>
    </source>
</evidence>
<dbReference type="PANTHER" id="PTHR43618:SF18">
    <property type="entry name" value="SHORT CHAIN DEHYDROGENASE_REDUCTASE FAMILY (AFU_ORTHOLOGUE AFUA_5G12480)"/>
    <property type="match status" value="1"/>
</dbReference>
<dbReference type="Proteomes" id="UP000249619">
    <property type="component" value="Unassembled WGS sequence"/>
</dbReference>
<accession>A0A364MSI5</accession>
<dbReference type="PANTHER" id="PTHR43618">
    <property type="entry name" value="7-ALPHA-HYDROXYSTEROID DEHYDROGENASE"/>
    <property type="match status" value="1"/>
</dbReference>
<evidence type="ECO:0000313" key="6">
    <source>
        <dbReference type="Proteomes" id="UP000249619"/>
    </source>
</evidence>
<dbReference type="InterPro" id="IPR002347">
    <property type="entry name" value="SDR_fam"/>
</dbReference>
<dbReference type="Pfam" id="PF00106">
    <property type="entry name" value="adh_short"/>
    <property type="match status" value="1"/>
</dbReference>
<evidence type="ECO:0000313" key="5">
    <source>
        <dbReference type="EMBL" id="RAR01912.1"/>
    </source>
</evidence>